<evidence type="ECO:0000313" key="2">
    <source>
        <dbReference type="Proteomes" id="UP000077763"/>
    </source>
</evidence>
<evidence type="ECO:0000313" key="1">
    <source>
        <dbReference type="EMBL" id="OAH98429.1"/>
    </source>
</evidence>
<proteinExistence type="predicted"/>
<sequence length="255" mass="28816">MNHSIIYALDFDGVVCDSAIETAITGWKAGTTIWKDMPDAVPQAIVEQFREVRPIIETGYEAILIIRLMYLGKSTAAIYANYAAKVQRMLDEIHLSIDDLKKLFGETRDNWIASDRADWIAKNPLYPGVAEKLRDLGQRHFWCVITTKQERFVKEILSANQIELADERIFGMDRKLSKPEILKDLKAQHPGQPIYFTEDRLPALEGVKKHPELADVKLFFALWGYNLAADHSVAAEQAIVLQQLETFLSDGLGAA</sequence>
<accession>A0A177LZY3</accession>
<gene>
    <name evidence="1" type="ORF">A1353_02020</name>
</gene>
<comment type="caution">
    <text evidence="1">The sequence shown here is derived from an EMBL/GenBank/DDBJ whole genome shotgun (WGS) entry which is preliminary data.</text>
</comment>
<dbReference type="InterPro" id="IPR023214">
    <property type="entry name" value="HAD_sf"/>
</dbReference>
<dbReference type="Proteomes" id="UP000077763">
    <property type="component" value="Unassembled WGS sequence"/>
</dbReference>
<organism evidence="1 2">
    <name type="scientific">Methylomonas methanica</name>
    <dbReference type="NCBI Taxonomy" id="421"/>
    <lineage>
        <taxon>Bacteria</taxon>
        <taxon>Pseudomonadati</taxon>
        <taxon>Pseudomonadota</taxon>
        <taxon>Gammaproteobacteria</taxon>
        <taxon>Methylococcales</taxon>
        <taxon>Methylococcaceae</taxon>
        <taxon>Methylomonas</taxon>
    </lineage>
</organism>
<reference evidence="1 2" key="1">
    <citation type="submission" date="2016-03" db="EMBL/GenBank/DDBJ databases">
        <authorList>
            <person name="Ploux O."/>
        </authorList>
    </citation>
    <scope>NUCLEOTIDE SEQUENCE [LARGE SCALE GENOMIC DNA]</scope>
    <source>
        <strain evidence="1 2">R-45371</strain>
    </source>
</reference>
<dbReference type="Gene3D" id="3.40.50.1000">
    <property type="entry name" value="HAD superfamily/HAD-like"/>
    <property type="match status" value="1"/>
</dbReference>
<dbReference type="EMBL" id="LUUH01000088">
    <property type="protein sequence ID" value="OAH98429.1"/>
    <property type="molecule type" value="Genomic_DNA"/>
</dbReference>
<name>A0A177LZY3_METMH</name>
<protein>
    <recommendedName>
        <fullName evidence="3">Phosphoglycolate phosphatase-like HAD superfamily hydrolase</fullName>
    </recommendedName>
</protein>
<dbReference type="RefSeq" id="WP_064038365.1">
    <property type="nucleotide sequence ID" value="NZ_LUUH01000088.1"/>
</dbReference>
<dbReference type="SUPFAM" id="SSF56784">
    <property type="entry name" value="HAD-like"/>
    <property type="match status" value="1"/>
</dbReference>
<dbReference type="AlphaFoldDB" id="A0A177LZY3"/>
<dbReference type="InterPro" id="IPR036412">
    <property type="entry name" value="HAD-like_sf"/>
</dbReference>
<evidence type="ECO:0008006" key="3">
    <source>
        <dbReference type="Google" id="ProtNLM"/>
    </source>
</evidence>